<reference evidence="7" key="1">
    <citation type="submission" date="2023-06" db="EMBL/GenBank/DDBJ databases">
        <title>Genome-scale phylogeny and comparative genomics of the fungal order Sordariales.</title>
        <authorList>
            <consortium name="Lawrence Berkeley National Laboratory"/>
            <person name="Hensen N."/>
            <person name="Bonometti L."/>
            <person name="Westerberg I."/>
            <person name="Brannstrom I.O."/>
            <person name="Guillou S."/>
            <person name="Cros-Aarteil S."/>
            <person name="Calhoun S."/>
            <person name="Haridas S."/>
            <person name="Kuo A."/>
            <person name="Mondo S."/>
            <person name="Pangilinan J."/>
            <person name="Riley R."/>
            <person name="Labutti K."/>
            <person name="Andreopoulos B."/>
            <person name="Lipzen A."/>
            <person name="Chen C."/>
            <person name="Yanf M."/>
            <person name="Daum C."/>
            <person name="Ng V."/>
            <person name="Clum A."/>
            <person name="Steindorff A."/>
            <person name="Ohm R."/>
            <person name="Martin F."/>
            <person name="Silar P."/>
            <person name="Natvig D."/>
            <person name="Lalanne C."/>
            <person name="Gautier V."/>
            <person name="Ament-Velasquez S.L."/>
            <person name="Kruys A."/>
            <person name="Hutchinson M.I."/>
            <person name="Powell A.J."/>
            <person name="Barry K."/>
            <person name="Miller A.N."/>
            <person name="Grigoriev I.V."/>
            <person name="Debuchy R."/>
            <person name="Gladieux P."/>
            <person name="Thoren M.H."/>
            <person name="Johannesson H."/>
        </authorList>
    </citation>
    <scope>NUCLEOTIDE SEQUENCE</scope>
    <source>
        <strain evidence="7">PSN4</strain>
    </source>
</reference>
<evidence type="ECO:0000256" key="5">
    <source>
        <dbReference type="PROSITE-ProRule" id="PRU01016"/>
    </source>
</evidence>
<organism evidence="7 8">
    <name type="scientific">Echria macrotheca</name>
    <dbReference type="NCBI Taxonomy" id="438768"/>
    <lineage>
        <taxon>Eukaryota</taxon>
        <taxon>Fungi</taxon>
        <taxon>Dikarya</taxon>
        <taxon>Ascomycota</taxon>
        <taxon>Pezizomycotina</taxon>
        <taxon>Sordariomycetes</taxon>
        <taxon>Sordariomycetidae</taxon>
        <taxon>Sordariales</taxon>
        <taxon>Schizotheciaceae</taxon>
        <taxon>Echria</taxon>
    </lineage>
</organism>
<dbReference type="Gene3D" id="3.90.120.10">
    <property type="entry name" value="DNA Methylase, subunit A, domain 2"/>
    <property type="match status" value="1"/>
</dbReference>
<comment type="caution">
    <text evidence="7">The sequence shown here is derived from an EMBL/GenBank/DDBJ whole genome shotgun (WGS) entry which is preliminary data.</text>
</comment>
<keyword evidence="4 5" id="KW-0949">S-adenosyl-L-methionine</keyword>
<dbReference type="PANTHER" id="PTHR10629:SF52">
    <property type="entry name" value="DNA (CYTOSINE-5)-METHYLTRANSFERASE 1"/>
    <property type="match status" value="1"/>
</dbReference>
<dbReference type="GO" id="GO:0005634">
    <property type="term" value="C:nucleus"/>
    <property type="evidence" value="ECO:0007669"/>
    <property type="project" value="TreeGrafter"/>
</dbReference>
<dbReference type="AlphaFoldDB" id="A0AAJ0F7W9"/>
<dbReference type="GO" id="GO:0044027">
    <property type="term" value="P:negative regulation of gene expression via chromosomal CpG island methylation"/>
    <property type="evidence" value="ECO:0007669"/>
    <property type="project" value="TreeGrafter"/>
</dbReference>
<keyword evidence="2 5" id="KW-0489">Methyltransferase</keyword>
<accession>A0AAJ0F7W9</accession>
<dbReference type="Proteomes" id="UP001239445">
    <property type="component" value="Unassembled WGS sequence"/>
</dbReference>
<dbReference type="GO" id="GO:0003886">
    <property type="term" value="F:DNA (cytosine-5-)-methyltransferase activity"/>
    <property type="evidence" value="ECO:0007669"/>
    <property type="project" value="UniProtKB-EC"/>
</dbReference>
<evidence type="ECO:0000313" key="8">
    <source>
        <dbReference type="Proteomes" id="UP001239445"/>
    </source>
</evidence>
<comment type="similarity">
    <text evidence="5">Belongs to the class I-like SAM-binding methyltransferase superfamily. C5-methyltransferase family.</text>
</comment>
<evidence type="ECO:0000256" key="4">
    <source>
        <dbReference type="ARBA" id="ARBA00022691"/>
    </source>
</evidence>
<dbReference type="InterPro" id="IPR001525">
    <property type="entry name" value="C5_MeTfrase"/>
</dbReference>
<evidence type="ECO:0000256" key="1">
    <source>
        <dbReference type="ARBA" id="ARBA00011975"/>
    </source>
</evidence>
<feature type="compositionally biased region" description="Basic residues" evidence="6">
    <location>
        <begin position="715"/>
        <end position="724"/>
    </location>
</feature>
<dbReference type="GO" id="GO:0003677">
    <property type="term" value="F:DNA binding"/>
    <property type="evidence" value="ECO:0007669"/>
    <property type="project" value="TreeGrafter"/>
</dbReference>
<dbReference type="PRINTS" id="PR00105">
    <property type="entry name" value="C5METTRFRASE"/>
</dbReference>
<dbReference type="InterPro" id="IPR050390">
    <property type="entry name" value="C5-Methyltransferase"/>
</dbReference>
<dbReference type="Gene3D" id="3.40.50.150">
    <property type="entry name" value="Vaccinia Virus protein VP39"/>
    <property type="match status" value="1"/>
</dbReference>
<evidence type="ECO:0000256" key="2">
    <source>
        <dbReference type="ARBA" id="ARBA00022603"/>
    </source>
</evidence>
<keyword evidence="8" id="KW-1185">Reference proteome</keyword>
<feature type="region of interest" description="Disordered" evidence="6">
    <location>
        <begin position="708"/>
        <end position="792"/>
    </location>
</feature>
<dbReference type="SUPFAM" id="SSF53335">
    <property type="entry name" value="S-adenosyl-L-methionine-dependent methyltransferases"/>
    <property type="match status" value="1"/>
</dbReference>
<gene>
    <name evidence="7" type="ORF">QBC47DRAFT_339292</name>
</gene>
<dbReference type="PANTHER" id="PTHR10629">
    <property type="entry name" value="CYTOSINE-SPECIFIC METHYLTRANSFERASE"/>
    <property type="match status" value="1"/>
</dbReference>
<keyword evidence="3 5" id="KW-0808">Transferase</keyword>
<dbReference type="InterPro" id="IPR029063">
    <property type="entry name" value="SAM-dependent_MTases_sf"/>
</dbReference>
<feature type="active site" evidence="5">
    <location>
        <position position="418"/>
    </location>
</feature>
<protein>
    <recommendedName>
        <fullName evidence="1">DNA (cytosine-5-)-methyltransferase</fullName>
        <ecNumber evidence="1">2.1.1.37</ecNumber>
    </recommendedName>
</protein>
<name>A0AAJ0F7W9_9PEZI</name>
<evidence type="ECO:0000256" key="6">
    <source>
        <dbReference type="SAM" id="MobiDB-lite"/>
    </source>
</evidence>
<evidence type="ECO:0000256" key="3">
    <source>
        <dbReference type="ARBA" id="ARBA00022679"/>
    </source>
</evidence>
<dbReference type="PROSITE" id="PS51679">
    <property type="entry name" value="SAM_MT_C5"/>
    <property type="match status" value="1"/>
</dbReference>
<dbReference type="EMBL" id="MU839829">
    <property type="protein sequence ID" value="KAK1758426.1"/>
    <property type="molecule type" value="Genomic_DNA"/>
</dbReference>
<dbReference type="GO" id="GO:0032259">
    <property type="term" value="P:methylation"/>
    <property type="evidence" value="ECO:0007669"/>
    <property type="project" value="UniProtKB-KW"/>
</dbReference>
<evidence type="ECO:0000313" key="7">
    <source>
        <dbReference type="EMBL" id="KAK1758426.1"/>
    </source>
</evidence>
<dbReference type="Pfam" id="PF00145">
    <property type="entry name" value="DNA_methylase"/>
    <property type="match status" value="2"/>
</dbReference>
<proteinExistence type="inferred from homology"/>
<sequence>MAKMDMERDDRRRGSDWENAVVIDDDDIPQDVNFHRQLDVQRARVNAAIEARMGDLLIDLDPEEDINNVVEGVTEDILESEIGQVIDLTTHDDAPDRYNLEPPLFRDREYIWDDGIVLKRGVCVELHAPLSQKYLSFFLKISDIIPVSGNSVKLRGYQYTRTKNLNGVLASKLNEVCQLVSIDNNNPAPWKEQALVETHISNVKGVRVLRVTNAAYPTGRFEPDVYKLMGHQWVTDHCPLVCRFRYVRHFHDMARDDVKPCEWALIRNDEDDFDVDAEYRVSSDTLANVWRGGRVLGGSYIPGDNQQHRIIPEDGSGVSEVVDLETPSSPTARGHKIQLKPGQQYTAGDTFSGAGGAARGIERAGVRLVFCVDNWEPAIESLQKNFPDSKVHGMDVHDFIGDTSLRYRVDMLHLSPPCQPYSPAHTIAGKDDDRNVAALYSCPALINKTRPRLFTVEQTFGILHAVHAPLFHLLLRGFTDSGYSLRWRVCNLASYGLPQPRRRVIIIGAGPGERLPPFPGPTHNEDCTGGLQRYKTVREALEPLRRRPLRDHRLHVAAPKNYRPWCPDLPLPRTITCNGGQNYHWSGRRDFSLQEYALLQGFPAWHRFGSTHVKRQIGNAFPSSVVRIFYKHFVRWLDEVDGVEGVEVDGKRRRGSNSGVPLPRLGTSVAVIPPVVVEDDDDDRDEEEEIKVVRVKRVRNETEVEGQIGFEQPERRRKKKRRKMRAADTTMITSTRRRRSSSSSYSSIEVVAVTTPRNRREEEEVIVLSSDGEYEDEGRSEGSSSGTPPLYTAAWFDTPPDFFRATSASRWGSSRYVNSSDDELGSSPDRPWVL</sequence>
<dbReference type="EC" id="2.1.1.37" evidence="1"/>
<feature type="region of interest" description="Disordered" evidence="6">
    <location>
        <begin position="813"/>
        <end position="834"/>
    </location>
</feature>